<proteinExistence type="predicted"/>
<evidence type="ECO:0000313" key="2">
    <source>
        <dbReference type="Proteomes" id="UP000827872"/>
    </source>
</evidence>
<reference evidence="1" key="1">
    <citation type="submission" date="2021-08" db="EMBL/GenBank/DDBJ databases">
        <title>The first chromosome-level gecko genome reveals the dynamic sex chromosomes of Neotropical dwarf geckos (Sphaerodactylidae: Sphaerodactylus).</title>
        <authorList>
            <person name="Pinto B.J."/>
            <person name="Keating S.E."/>
            <person name="Gamble T."/>
        </authorList>
    </citation>
    <scope>NUCLEOTIDE SEQUENCE</scope>
    <source>
        <strain evidence="1">TG3544</strain>
    </source>
</reference>
<gene>
    <name evidence="1" type="ORF">K3G42_015305</name>
</gene>
<protein>
    <submittedName>
        <fullName evidence="1">Uncharacterized protein</fullName>
    </submittedName>
</protein>
<keyword evidence="2" id="KW-1185">Reference proteome</keyword>
<sequence>MPSEESREVFGGSAFSGAVKALSRGAAEKAIRGEARCVLLLLRRSRRAGLLEWISQKPTLTDVQLLDLQLEKGMSNI</sequence>
<organism evidence="1 2">
    <name type="scientific">Sphaerodactylus townsendi</name>
    <dbReference type="NCBI Taxonomy" id="933632"/>
    <lineage>
        <taxon>Eukaryota</taxon>
        <taxon>Metazoa</taxon>
        <taxon>Chordata</taxon>
        <taxon>Craniata</taxon>
        <taxon>Vertebrata</taxon>
        <taxon>Euteleostomi</taxon>
        <taxon>Lepidosauria</taxon>
        <taxon>Squamata</taxon>
        <taxon>Bifurcata</taxon>
        <taxon>Gekkota</taxon>
        <taxon>Sphaerodactylidae</taxon>
        <taxon>Sphaerodactylus</taxon>
    </lineage>
</organism>
<accession>A0ACB8G9B1</accession>
<dbReference type="Proteomes" id="UP000827872">
    <property type="component" value="Linkage Group LG01"/>
</dbReference>
<comment type="caution">
    <text evidence="1">The sequence shown here is derived from an EMBL/GenBank/DDBJ whole genome shotgun (WGS) entry which is preliminary data.</text>
</comment>
<evidence type="ECO:0000313" key="1">
    <source>
        <dbReference type="EMBL" id="KAH8016264.1"/>
    </source>
</evidence>
<dbReference type="EMBL" id="CM037614">
    <property type="protein sequence ID" value="KAH8016264.1"/>
    <property type="molecule type" value="Genomic_DNA"/>
</dbReference>
<name>A0ACB8G9B1_9SAUR</name>